<evidence type="ECO:0000256" key="2">
    <source>
        <dbReference type="ARBA" id="ARBA00009450"/>
    </source>
</evidence>
<evidence type="ECO:0000256" key="7">
    <source>
        <dbReference type="ARBA" id="ARBA00022729"/>
    </source>
</evidence>
<dbReference type="GO" id="GO:0009279">
    <property type="term" value="C:cell outer membrane"/>
    <property type="evidence" value="ECO:0007669"/>
    <property type="project" value="UniProtKB-SubCell"/>
</dbReference>
<dbReference type="Proteomes" id="UP000238392">
    <property type="component" value="Unassembled WGS sequence"/>
</dbReference>
<dbReference type="GO" id="GO:0046930">
    <property type="term" value="C:pore complex"/>
    <property type="evidence" value="ECO:0007669"/>
    <property type="project" value="UniProtKB-KW"/>
</dbReference>
<evidence type="ECO:0000256" key="14">
    <source>
        <dbReference type="ARBA" id="ARBA00023288"/>
    </source>
</evidence>
<keyword evidence="10" id="KW-0626">Porin</keyword>
<keyword evidence="4" id="KW-1134">Transmembrane beta strand</keyword>
<keyword evidence="20" id="KW-1185">Reference proteome</keyword>
<keyword evidence="9" id="KW-0406">Ion transport</keyword>
<keyword evidence="3" id="KW-0813">Transport</keyword>
<dbReference type="GO" id="GO:0006811">
    <property type="term" value="P:monoatomic ion transport"/>
    <property type="evidence" value="ECO:0007669"/>
    <property type="project" value="UniProtKB-KW"/>
</dbReference>
<dbReference type="EMBL" id="PVTQ01000006">
    <property type="protein sequence ID" value="PRY89337.1"/>
    <property type="molecule type" value="Genomic_DNA"/>
</dbReference>
<evidence type="ECO:0000313" key="19">
    <source>
        <dbReference type="EMBL" id="PRY89337.1"/>
    </source>
</evidence>
<evidence type="ECO:0000256" key="16">
    <source>
        <dbReference type="SAM" id="MobiDB-lite"/>
    </source>
</evidence>
<evidence type="ECO:0000313" key="20">
    <source>
        <dbReference type="Proteomes" id="UP000238392"/>
    </source>
</evidence>
<keyword evidence="7" id="KW-0732">Signal</keyword>
<evidence type="ECO:0000256" key="12">
    <source>
        <dbReference type="ARBA" id="ARBA00023139"/>
    </source>
</evidence>
<evidence type="ECO:0000259" key="18">
    <source>
        <dbReference type="Pfam" id="PF22461"/>
    </source>
</evidence>
<keyword evidence="11" id="KW-0472">Membrane</keyword>
<dbReference type="InterPro" id="IPR049712">
    <property type="entry name" value="Poly_export"/>
</dbReference>
<feature type="region of interest" description="Disordered" evidence="16">
    <location>
        <begin position="72"/>
        <end position="93"/>
    </location>
</feature>
<gene>
    <name evidence="19" type="ORF">CLV74_10639</name>
</gene>
<evidence type="ECO:0000256" key="4">
    <source>
        <dbReference type="ARBA" id="ARBA00022452"/>
    </source>
</evidence>
<comment type="similarity">
    <text evidence="2">Belongs to the BexD/CtrA/VexA family.</text>
</comment>
<keyword evidence="5" id="KW-0762">Sugar transport</keyword>
<evidence type="ECO:0000256" key="15">
    <source>
        <dbReference type="SAM" id="Coils"/>
    </source>
</evidence>
<dbReference type="RefSeq" id="WP_106264342.1">
    <property type="nucleotide sequence ID" value="NZ_PVTQ01000006.1"/>
</dbReference>
<feature type="domain" description="SLBB" evidence="18">
    <location>
        <begin position="335"/>
        <end position="421"/>
    </location>
</feature>
<sequence>MLARAFAILGLSFVTGCGAIYVPSKVSDANGKVRVVALNAESVLAANTSVYQPKQLPAVFFQTAGSAGLAQAARPAPSPTLDRPSRPASLELREPPVVPSAPYEIGVGDVLLLATRDVGNTIEELSGLLAAQNRRQGYTVQDDGAIAIPDVGRVPVAGLTLEEAEARLFQRLLDNQIDPTFSLEIAEFNSKSVSIGGAVGQPAIIPLSLSPVTLDQALSAAGGIQTPDLDYASIRIYRDGSLYQIPLTDYLQRANLQKTRLAAGDSIFVDTEYELSRAQAYFDEQIQIAQYNQTARIQALNELQAEVNLRRANLQEARANYQAQSDFDAVDRDYVYVTGEVSKPNRFALPLGRTASLADAIYNDGGFSSQTGNPAQIYVLRASNDPAAFGAVTAWHLNARNAANMTLATRFELRPNDVVFIAEQPVTRWNRTVQQIVPSLLSQGISVASAQ</sequence>
<evidence type="ECO:0000259" key="17">
    <source>
        <dbReference type="Pfam" id="PF02563"/>
    </source>
</evidence>
<protein>
    <submittedName>
        <fullName evidence="19">Polysaccharide export outer membrane protein</fullName>
    </submittedName>
</protein>
<dbReference type="Pfam" id="PF22461">
    <property type="entry name" value="SLBB_2"/>
    <property type="match status" value="2"/>
</dbReference>
<keyword evidence="6" id="KW-0812">Transmembrane</keyword>
<organism evidence="19 20">
    <name type="scientific">Donghicola tyrosinivorans</name>
    <dbReference type="NCBI Taxonomy" id="1652492"/>
    <lineage>
        <taxon>Bacteria</taxon>
        <taxon>Pseudomonadati</taxon>
        <taxon>Pseudomonadota</taxon>
        <taxon>Alphaproteobacteria</taxon>
        <taxon>Rhodobacterales</taxon>
        <taxon>Roseobacteraceae</taxon>
        <taxon>Donghicola</taxon>
    </lineage>
</organism>
<evidence type="ECO:0000256" key="13">
    <source>
        <dbReference type="ARBA" id="ARBA00023237"/>
    </source>
</evidence>
<keyword evidence="8" id="KW-0625">Polysaccharide transport</keyword>
<dbReference type="GO" id="GO:0015288">
    <property type="term" value="F:porin activity"/>
    <property type="evidence" value="ECO:0007669"/>
    <property type="project" value="UniProtKB-KW"/>
</dbReference>
<dbReference type="Gene3D" id="3.10.560.10">
    <property type="entry name" value="Outer membrane lipoprotein wza domain like"/>
    <property type="match status" value="2"/>
</dbReference>
<dbReference type="GO" id="GO:0015159">
    <property type="term" value="F:polysaccharide transmembrane transporter activity"/>
    <property type="evidence" value="ECO:0007669"/>
    <property type="project" value="InterPro"/>
</dbReference>
<dbReference type="PANTHER" id="PTHR33619:SF3">
    <property type="entry name" value="POLYSACCHARIDE EXPORT PROTEIN GFCE-RELATED"/>
    <property type="match status" value="1"/>
</dbReference>
<proteinExistence type="inferred from homology"/>
<keyword evidence="13" id="KW-0998">Cell outer membrane</keyword>
<keyword evidence="15" id="KW-0175">Coiled coil</keyword>
<evidence type="ECO:0000256" key="11">
    <source>
        <dbReference type="ARBA" id="ARBA00023136"/>
    </source>
</evidence>
<dbReference type="Gene3D" id="3.30.1950.10">
    <property type="entry name" value="wza like domain"/>
    <property type="match status" value="1"/>
</dbReference>
<keyword evidence="14" id="KW-0449">Lipoprotein</keyword>
<reference evidence="19 20" key="1">
    <citation type="submission" date="2018-03" db="EMBL/GenBank/DDBJ databases">
        <title>Genomic Encyclopedia of Archaeal and Bacterial Type Strains, Phase II (KMG-II): from individual species to whole genera.</title>
        <authorList>
            <person name="Goeker M."/>
        </authorList>
    </citation>
    <scope>NUCLEOTIDE SEQUENCE [LARGE SCALE GENOMIC DNA]</scope>
    <source>
        <strain evidence="19 20">DSM 100212</strain>
    </source>
</reference>
<dbReference type="Pfam" id="PF02563">
    <property type="entry name" value="Poly_export"/>
    <property type="match status" value="1"/>
</dbReference>
<dbReference type="PROSITE" id="PS51257">
    <property type="entry name" value="PROKAR_LIPOPROTEIN"/>
    <property type="match status" value="1"/>
</dbReference>
<dbReference type="InterPro" id="IPR054765">
    <property type="entry name" value="SLBB_dom"/>
</dbReference>
<name>A0A2T0WRN4_9RHOB</name>
<feature type="domain" description="SLBB" evidence="18">
    <location>
        <begin position="191"/>
        <end position="269"/>
    </location>
</feature>
<evidence type="ECO:0000256" key="10">
    <source>
        <dbReference type="ARBA" id="ARBA00023114"/>
    </source>
</evidence>
<accession>A0A2T0WRN4</accession>
<dbReference type="OrthoDB" id="9808421at2"/>
<dbReference type="PANTHER" id="PTHR33619">
    <property type="entry name" value="POLYSACCHARIDE EXPORT PROTEIN GFCE-RELATED"/>
    <property type="match status" value="1"/>
</dbReference>
<dbReference type="InterPro" id="IPR003715">
    <property type="entry name" value="Poly_export_N"/>
</dbReference>
<evidence type="ECO:0000256" key="1">
    <source>
        <dbReference type="ARBA" id="ARBA00004571"/>
    </source>
</evidence>
<evidence type="ECO:0000256" key="6">
    <source>
        <dbReference type="ARBA" id="ARBA00022692"/>
    </source>
</evidence>
<keyword evidence="12" id="KW-0564">Palmitate</keyword>
<dbReference type="AlphaFoldDB" id="A0A2T0WRN4"/>
<evidence type="ECO:0000256" key="5">
    <source>
        <dbReference type="ARBA" id="ARBA00022597"/>
    </source>
</evidence>
<evidence type="ECO:0000256" key="3">
    <source>
        <dbReference type="ARBA" id="ARBA00022448"/>
    </source>
</evidence>
<comment type="subcellular location">
    <subcellularLocation>
        <location evidence="1">Cell outer membrane</location>
        <topology evidence="1">Multi-pass membrane protein</topology>
    </subcellularLocation>
</comment>
<comment type="caution">
    <text evidence="19">The sequence shown here is derived from an EMBL/GenBank/DDBJ whole genome shotgun (WGS) entry which is preliminary data.</text>
</comment>
<feature type="domain" description="Polysaccharide export protein N-terminal" evidence="17">
    <location>
        <begin position="100"/>
        <end position="185"/>
    </location>
</feature>
<feature type="coiled-coil region" evidence="15">
    <location>
        <begin position="297"/>
        <end position="324"/>
    </location>
</feature>
<evidence type="ECO:0000256" key="8">
    <source>
        <dbReference type="ARBA" id="ARBA00023047"/>
    </source>
</evidence>
<evidence type="ECO:0000256" key="9">
    <source>
        <dbReference type="ARBA" id="ARBA00023065"/>
    </source>
</evidence>